<keyword evidence="4" id="KW-1185">Reference proteome</keyword>
<dbReference type="InterPro" id="IPR050462">
    <property type="entry name" value="Retroviral_Gag-Pol_poly"/>
</dbReference>
<keyword evidence="1" id="KW-1133">Transmembrane helix</keyword>
<gene>
    <name evidence="3" type="ORF">NYPRO_LOCUS15400</name>
</gene>
<dbReference type="InterPro" id="IPR010999">
    <property type="entry name" value="Retrovr_matrix"/>
</dbReference>
<reference evidence="3" key="1">
    <citation type="submission" date="2020-12" db="EMBL/GenBank/DDBJ databases">
        <authorList>
            <consortium name="Molecular Ecology Group"/>
        </authorList>
    </citation>
    <scope>NUCLEOTIDE SEQUENCE</scope>
    <source>
        <strain evidence="3">TBG_1078</strain>
    </source>
</reference>
<organism evidence="3 4">
    <name type="scientific">Nyctereutes procyonoides</name>
    <name type="common">Raccoon dog</name>
    <name type="synonym">Canis procyonoides</name>
    <dbReference type="NCBI Taxonomy" id="34880"/>
    <lineage>
        <taxon>Eukaryota</taxon>
        <taxon>Metazoa</taxon>
        <taxon>Chordata</taxon>
        <taxon>Craniata</taxon>
        <taxon>Vertebrata</taxon>
        <taxon>Euteleostomi</taxon>
        <taxon>Mammalia</taxon>
        <taxon>Eutheria</taxon>
        <taxon>Laurasiatheria</taxon>
        <taxon>Carnivora</taxon>
        <taxon>Caniformia</taxon>
        <taxon>Canidae</taxon>
        <taxon>Nyctereutes</taxon>
    </lineage>
</organism>
<dbReference type="PANTHER" id="PTHR33166">
    <property type="entry name" value="GAG_P30 DOMAIN-CONTAINING PROTEIN"/>
    <property type="match status" value="1"/>
</dbReference>
<feature type="domain" description="Gamma-retroviral matrix protein" evidence="2">
    <location>
        <begin position="72"/>
        <end position="177"/>
    </location>
</feature>
<evidence type="ECO:0000313" key="4">
    <source>
        <dbReference type="Proteomes" id="UP000645828"/>
    </source>
</evidence>
<proteinExistence type="predicted"/>
<keyword evidence="1" id="KW-0472">Membrane</keyword>
<dbReference type="InterPro" id="IPR036946">
    <property type="entry name" value="G_retro_matrix_sf"/>
</dbReference>
<feature type="transmembrane region" description="Helical" evidence="1">
    <location>
        <begin position="45"/>
        <end position="67"/>
    </location>
</feature>
<dbReference type="GO" id="GO:0003676">
    <property type="term" value="F:nucleic acid binding"/>
    <property type="evidence" value="ECO:0007669"/>
    <property type="project" value="InterPro"/>
</dbReference>
<dbReference type="EMBL" id="CAJHUB010000754">
    <property type="protein sequence ID" value="CAD7682608.1"/>
    <property type="molecule type" value="Genomic_DNA"/>
</dbReference>
<comment type="caution">
    <text evidence="3">The sequence shown here is derived from an EMBL/GenBank/DDBJ whole genome shotgun (WGS) entry which is preliminary data.</text>
</comment>
<evidence type="ECO:0000259" key="2">
    <source>
        <dbReference type="Pfam" id="PF01140"/>
    </source>
</evidence>
<evidence type="ECO:0000256" key="1">
    <source>
        <dbReference type="SAM" id="Phobius"/>
    </source>
</evidence>
<dbReference type="AlphaFoldDB" id="A0A811YYY2"/>
<dbReference type="Proteomes" id="UP000645828">
    <property type="component" value="Unassembled WGS sequence"/>
</dbReference>
<dbReference type="InterPro" id="IPR036397">
    <property type="entry name" value="RNaseH_sf"/>
</dbReference>
<dbReference type="InterPro" id="IPR000840">
    <property type="entry name" value="G_retro_matrix"/>
</dbReference>
<feature type="transmembrane region" description="Helical" evidence="1">
    <location>
        <begin position="20"/>
        <end position="38"/>
    </location>
</feature>
<sequence>MKGGPAASPSGYFVWSPPPPGTLSVTVFLLTVCRFVCVTMSLLTVCAFVCVVGSLLIVFTVCVLVWIGDIMGETETTPLSLMLSHFSDVRKRARILSIDIQRKRFQIYCISEWPTFGVGWPQEGTFHLPIILQVKTVILRDKPDGHSDQVSYILAWQDMIENPPPRLKPFLPPKAGPTEILALMNRTSKETLTKLAPETGRDWVTLLPFALYRVRTSPYKMGLTPYKIMFGLLPPIIPNLKPEVLAEFDDHQLLFSLQMLQQTHEQVWPNLRALYETGPPPDPY</sequence>
<evidence type="ECO:0000313" key="3">
    <source>
        <dbReference type="EMBL" id="CAD7682608.1"/>
    </source>
</evidence>
<dbReference type="Gene3D" id="1.10.150.180">
    <property type="entry name" value="Gamma-retroviral matrix domain"/>
    <property type="match status" value="1"/>
</dbReference>
<dbReference type="SUPFAM" id="SSF47836">
    <property type="entry name" value="Retroviral matrix proteins"/>
    <property type="match status" value="1"/>
</dbReference>
<accession>A0A811YYY2</accession>
<keyword evidence="1" id="KW-0812">Transmembrane</keyword>
<dbReference type="Pfam" id="PF01140">
    <property type="entry name" value="Gag_MA"/>
    <property type="match status" value="1"/>
</dbReference>
<protein>
    <submittedName>
        <fullName evidence="3">(raccoon dog) hypothetical protein</fullName>
    </submittedName>
</protein>
<name>A0A811YYY2_NYCPR</name>
<dbReference type="Gene3D" id="3.30.420.10">
    <property type="entry name" value="Ribonuclease H-like superfamily/Ribonuclease H"/>
    <property type="match status" value="1"/>
</dbReference>